<dbReference type="PANTHER" id="PTHR46366:SF1">
    <property type="entry name" value="PDZ DOMAIN-CONTAINING PROTEIN C1685.05"/>
    <property type="match status" value="1"/>
</dbReference>
<dbReference type="STRING" id="106549.A0A540LKI1"/>
<name>A0A540LKI1_MALBA</name>
<dbReference type="SUPFAM" id="SSF50156">
    <property type="entry name" value="PDZ domain-like"/>
    <property type="match status" value="1"/>
</dbReference>
<gene>
    <name evidence="2" type="ORF">C1H46_027492</name>
</gene>
<dbReference type="InterPro" id="IPR001478">
    <property type="entry name" value="PDZ"/>
</dbReference>
<evidence type="ECO:0000313" key="2">
    <source>
        <dbReference type="EMBL" id="TQD86978.1"/>
    </source>
</evidence>
<keyword evidence="3" id="KW-1185">Reference proteome</keyword>
<evidence type="ECO:0000313" key="3">
    <source>
        <dbReference type="Proteomes" id="UP000315295"/>
    </source>
</evidence>
<proteinExistence type="predicted"/>
<feature type="domain" description="PDZ" evidence="1">
    <location>
        <begin position="66"/>
        <end position="132"/>
    </location>
</feature>
<dbReference type="InterPro" id="IPR036034">
    <property type="entry name" value="PDZ_sf"/>
</dbReference>
<sequence>MGRFIIPRQASEHEYLIYSLNLDTSYAVIAPTSKGVKRTFPELFLNGAVVAGATSPPPVEAEVYNKVTFVHKGFDETRGLGLQSETEQLVRHAPPKGETGMLVVDSVVPGGPVYKCLEPGDVLVCMNGKFDI</sequence>
<dbReference type="PANTHER" id="PTHR46366">
    <property type="entry name" value="PRO-APOPTOTIC SERINE PROTEASE NMA111"/>
    <property type="match status" value="1"/>
</dbReference>
<dbReference type="Proteomes" id="UP000315295">
    <property type="component" value="Unassembled WGS sequence"/>
</dbReference>
<reference evidence="2 3" key="1">
    <citation type="journal article" date="2019" name="G3 (Bethesda)">
        <title>Sequencing of a Wild Apple (Malus baccata) Genome Unravels the Differences Between Cultivated and Wild Apple Species Regarding Disease Resistance and Cold Tolerance.</title>
        <authorList>
            <person name="Chen X."/>
        </authorList>
    </citation>
    <scope>NUCLEOTIDE SEQUENCE [LARGE SCALE GENOMIC DNA]</scope>
    <source>
        <strain evidence="3">cv. Shandingzi</strain>
        <tissue evidence="2">Leaves</tissue>
    </source>
</reference>
<comment type="caution">
    <text evidence="2">The sequence shown here is derived from an EMBL/GenBank/DDBJ whole genome shotgun (WGS) entry which is preliminary data.</text>
</comment>
<evidence type="ECO:0000259" key="1">
    <source>
        <dbReference type="PROSITE" id="PS50106"/>
    </source>
</evidence>
<dbReference type="AlphaFoldDB" id="A0A540LKI1"/>
<accession>A0A540LKI1</accession>
<dbReference type="EMBL" id="VIEB01000552">
    <property type="protein sequence ID" value="TQD86978.1"/>
    <property type="molecule type" value="Genomic_DNA"/>
</dbReference>
<dbReference type="PROSITE" id="PS50106">
    <property type="entry name" value="PDZ"/>
    <property type="match status" value="1"/>
</dbReference>
<organism evidence="2 3">
    <name type="scientific">Malus baccata</name>
    <name type="common">Siberian crab apple</name>
    <name type="synonym">Pyrus baccata</name>
    <dbReference type="NCBI Taxonomy" id="106549"/>
    <lineage>
        <taxon>Eukaryota</taxon>
        <taxon>Viridiplantae</taxon>
        <taxon>Streptophyta</taxon>
        <taxon>Embryophyta</taxon>
        <taxon>Tracheophyta</taxon>
        <taxon>Spermatophyta</taxon>
        <taxon>Magnoliopsida</taxon>
        <taxon>eudicotyledons</taxon>
        <taxon>Gunneridae</taxon>
        <taxon>Pentapetalae</taxon>
        <taxon>rosids</taxon>
        <taxon>fabids</taxon>
        <taxon>Rosales</taxon>
        <taxon>Rosaceae</taxon>
        <taxon>Amygdaloideae</taxon>
        <taxon>Maleae</taxon>
        <taxon>Malus</taxon>
    </lineage>
</organism>
<protein>
    <recommendedName>
        <fullName evidence="1">PDZ domain-containing protein</fullName>
    </recommendedName>
</protein>